<feature type="transmembrane region" description="Helical" evidence="1">
    <location>
        <begin position="69"/>
        <end position="91"/>
    </location>
</feature>
<comment type="caution">
    <text evidence="2">The sequence shown here is derived from an EMBL/GenBank/DDBJ whole genome shotgun (WGS) entry which is preliminary data.</text>
</comment>
<keyword evidence="1" id="KW-1133">Transmembrane helix</keyword>
<dbReference type="RefSeq" id="WP_379662371.1">
    <property type="nucleotide sequence ID" value="NZ_JBHUDG010000013.1"/>
</dbReference>
<evidence type="ECO:0008006" key="4">
    <source>
        <dbReference type="Google" id="ProtNLM"/>
    </source>
</evidence>
<keyword evidence="3" id="KW-1185">Reference proteome</keyword>
<protein>
    <recommendedName>
        <fullName evidence="4">MJ0042 family finger-like domain-containing protein</fullName>
    </recommendedName>
</protein>
<accession>A0ABW4IDD0</accession>
<dbReference type="EMBL" id="JBHUDG010000013">
    <property type="protein sequence ID" value="MFD1629994.1"/>
    <property type="molecule type" value="Genomic_DNA"/>
</dbReference>
<keyword evidence="1" id="KW-0472">Membrane</keyword>
<reference evidence="3" key="1">
    <citation type="journal article" date="2019" name="Int. J. Syst. Evol. Microbiol.">
        <title>The Global Catalogue of Microorganisms (GCM) 10K type strain sequencing project: providing services to taxonomists for standard genome sequencing and annotation.</title>
        <authorList>
            <consortium name="The Broad Institute Genomics Platform"/>
            <consortium name="The Broad Institute Genome Sequencing Center for Infectious Disease"/>
            <person name="Wu L."/>
            <person name="Ma J."/>
        </authorList>
    </citation>
    <scope>NUCLEOTIDE SEQUENCE [LARGE SCALE GENOMIC DNA]</scope>
    <source>
        <strain evidence="3">CCUG 53762</strain>
    </source>
</reference>
<name>A0ABW4IDD0_9SPHI</name>
<gene>
    <name evidence="2" type="ORF">ACFSAH_08905</name>
</gene>
<feature type="transmembrane region" description="Helical" evidence="1">
    <location>
        <begin position="103"/>
        <end position="120"/>
    </location>
</feature>
<evidence type="ECO:0000313" key="2">
    <source>
        <dbReference type="EMBL" id="MFD1629994.1"/>
    </source>
</evidence>
<keyword evidence="1" id="KW-0812">Transmembrane</keyword>
<dbReference type="Proteomes" id="UP001597118">
    <property type="component" value="Unassembled WGS sequence"/>
</dbReference>
<organism evidence="2 3">
    <name type="scientific">Pseudopedobacter beijingensis</name>
    <dbReference type="NCBI Taxonomy" id="1207056"/>
    <lineage>
        <taxon>Bacteria</taxon>
        <taxon>Pseudomonadati</taxon>
        <taxon>Bacteroidota</taxon>
        <taxon>Sphingobacteriia</taxon>
        <taxon>Sphingobacteriales</taxon>
        <taxon>Sphingobacteriaceae</taxon>
        <taxon>Pseudopedobacter</taxon>
    </lineage>
</organism>
<evidence type="ECO:0000313" key="3">
    <source>
        <dbReference type="Proteomes" id="UP001597118"/>
    </source>
</evidence>
<sequence>MKVEISCPNCRKKLRVPGSGQGKVKCPHCHCSTAIRDGKIVTEVSLKNQYPKSATRNTKYNVDQPTTPFYIMGVVIIVFFYIFCSFISWTIELDEWSGLVRTLFFLGFLSGIVVPIWLYHKE</sequence>
<proteinExistence type="predicted"/>
<evidence type="ECO:0000256" key="1">
    <source>
        <dbReference type="SAM" id="Phobius"/>
    </source>
</evidence>